<dbReference type="EMBL" id="AP014545">
    <property type="protein sequence ID" value="BBB24933.1"/>
    <property type="molecule type" value="Genomic_DNA"/>
</dbReference>
<evidence type="ECO:0000256" key="1">
    <source>
        <dbReference type="ARBA" id="ARBA00001961"/>
    </source>
</evidence>
<evidence type="ECO:0000313" key="9">
    <source>
        <dbReference type="Proteomes" id="UP000595663"/>
    </source>
</evidence>
<dbReference type="GO" id="GO:0031418">
    <property type="term" value="F:L-ascorbic acid binding"/>
    <property type="evidence" value="ECO:0007669"/>
    <property type="project" value="UniProtKB-KW"/>
</dbReference>
<dbReference type="Gene3D" id="2.60.120.620">
    <property type="entry name" value="q2cbj1_9rhob like domain"/>
    <property type="match status" value="1"/>
</dbReference>
<comment type="cofactor">
    <cofactor evidence="1">
        <name>L-ascorbate</name>
        <dbReference type="ChEBI" id="CHEBI:38290"/>
    </cofactor>
</comment>
<protein>
    <recommendedName>
        <fullName evidence="7">Fe2OG dioxygenase domain-containing protein</fullName>
    </recommendedName>
</protein>
<evidence type="ECO:0000313" key="8">
    <source>
        <dbReference type="EMBL" id="BBB24933.1"/>
    </source>
</evidence>
<dbReference type="InterPro" id="IPR044862">
    <property type="entry name" value="Pro_4_hyd_alph_FE2OG_OXY"/>
</dbReference>
<accession>A0A7R6P0K3</accession>
<dbReference type="InterPro" id="IPR051559">
    <property type="entry name" value="HIF_prolyl_hydroxylases"/>
</dbReference>
<dbReference type="Pfam" id="PF13640">
    <property type="entry name" value="2OG-FeII_Oxy_3"/>
    <property type="match status" value="1"/>
</dbReference>
<gene>
    <name evidence="8" type="ORF">AMJAP_0334</name>
</gene>
<sequence>MSDSEIFDRIAEEVYRQGYSVLSNALPVELCTALADEVKSLPVERFSRAGIGRQDAHIKTEAIRRDEICWIDNSTTAGHAWLEWADGLKRALNRRLFLGLFSFESHYAHYQPGDFYKVHLDAFRGQQNRVLTVVTYLNSDWPAEDGGELLIYPEEGKIPLLKVTPEFGTLVVFLSEEFPHEVLPANADRYSIAGWYRINSSGNGKVDPDA</sequence>
<evidence type="ECO:0000259" key="7">
    <source>
        <dbReference type="PROSITE" id="PS51471"/>
    </source>
</evidence>
<dbReference type="PANTHER" id="PTHR12907:SF26">
    <property type="entry name" value="HIF PROLYL HYDROXYLASE, ISOFORM C"/>
    <property type="match status" value="1"/>
</dbReference>
<dbReference type="InterPro" id="IPR006620">
    <property type="entry name" value="Pro_4_hyd_alph"/>
</dbReference>
<evidence type="ECO:0000256" key="2">
    <source>
        <dbReference type="ARBA" id="ARBA00022723"/>
    </source>
</evidence>
<dbReference type="PROSITE" id="PS51471">
    <property type="entry name" value="FE2OG_OXY"/>
    <property type="match status" value="1"/>
</dbReference>
<dbReference type="SMART" id="SM00702">
    <property type="entry name" value="P4Hc"/>
    <property type="match status" value="1"/>
</dbReference>
<dbReference type="AlphaFoldDB" id="A0A7R6P0K3"/>
<evidence type="ECO:0000256" key="4">
    <source>
        <dbReference type="ARBA" id="ARBA00022964"/>
    </source>
</evidence>
<feature type="domain" description="Fe2OG dioxygenase" evidence="7">
    <location>
        <begin position="96"/>
        <end position="198"/>
    </location>
</feature>
<evidence type="ECO:0000256" key="5">
    <source>
        <dbReference type="ARBA" id="ARBA00023002"/>
    </source>
</evidence>
<dbReference type="KEGG" id="ajp:AMJAP_0334"/>
<organism evidence="8 9">
    <name type="scientific">Amphritea japonica ATCC BAA-1530</name>
    <dbReference type="NCBI Taxonomy" id="1278309"/>
    <lineage>
        <taxon>Bacteria</taxon>
        <taxon>Pseudomonadati</taxon>
        <taxon>Pseudomonadota</taxon>
        <taxon>Gammaproteobacteria</taxon>
        <taxon>Oceanospirillales</taxon>
        <taxon>Oceanospirillaceae</taxon>
        <taxon>Amphritea</taxon>
    </lineage>
</organism>
<keyword evidence="6" id="KW-0408">Iron</keyword>
<name>A0A7R6P0K3_9GAMM</name>
<dbReference type="OrthoDB" id="9783171at2"/>
<dbReference type="PANTHER" id="PTHR12907">
    <property type="entry name" value="EGL NINE HOMOLOG-RELATED"/>
    <property type="match status" value="1"/>
</dbReference>
<keyword evidence="2" id="KW-0479">Metal-binding</keyword>
<keyword evidence="4" id="KW-0223">Dioxygenase</keyword>
<dbReference type="InterPro" id="IPR005123">
    <property type="entry name" value="Oxoglu/Fe-dep_dioxygenase_dom"/>
</dbReference>
<evidence type="ECO:0000256" key="3">
    <source>
        <dbReference type="ARBA" id="ARBA00022896"/>
    </source>
</evidence>
<reference evidence="8 9" key="1">
    <citation type="journal article" date="2008" name="Int. J. Syst. Evol. Microbiol.">
        <title>Amphritea japonica sp. nov. and Amphritea balenae sp. nov., isolated from the sediment adjacent to sperm whale carcasses off Kagoshima, Japan.</title>
        <authorList>
            <person name="Miyazaki M."/>
            <person name="Nogi Y."/>
            <person name="Fujiwara Y."/>
            <person name="Kawato M."/>
            <person name="Nagahama T."/>
            <person name="Kubokawa K."/>
            <person name="Horikoshi K."/>
        </authorList>
    </citation>
    <scope>NUCLEOTIDE SEQUENCE [LARGE SCALE GENOMIC DNA]</scope>
    <source>
        <strain evidence="8 9">ATCC BAA-1530</strain>
    </source>
</reference>
<dbReference type="Proteomes" id="UP000595663">
    <property type="component" value="Chromosome"/>
</dbReference>
<evidence type="ECO:0000256" key="6">
    <source>
        <dbReference type="ARBA" id="ARBA00023004"/>
    </source>
</evidence>
<proteinExistence type="predicted"/>
<keyword evidence="5" id="KW-0560">Oxidoreductase</keyword>
<keyword evidence="9" id="KW-1185">Reference proteome</keyword>
<dbReference type="GO" id="GO:0031543">
    <property type="term" value="F:peptidyl-proline dioxygenase activity"/>
    <property type="evidence" value="ECO:0007669"/>
    <property type="project" value="TreeGrafter"/>
</dbReference>
<dbReference type="GO" id="GO:0008198">
    <property type="term" value="F:ferrous iron binding"/>
    <property type="evidence" value="ECO:0007669"/>
    <property type="project" value="TreeGrafter"/>
</dbReference>
<dbReference type="RefSeq" id="WP_019620892.1">
    <property type="nucleotide sequence ID" value="NZ_AP014545.1"/>
</dbReference>
<dbReference type="GO" id="GO:0071456">
    <property type="term" value="P:cellular response to hypoxia"/>
    <property type="evidence" value="ECO:0007669"/>
    <property type="project" value="TreeGrafter"/>
</dbReference>
<keyword evidence="3" id="KW-0847">Vitamin C</keyword>